<feature type="compositionally biased region" description="Basic and acidic residues" evidence="1">
    <location>
        <begin position="1152"/>
        <end position="1162"/>
    </location>
</feature>
<keyword evidence="2" id="KW-1133">Transmembrane helix</keyword>
<dbReference type="GO" id="GO:0046789">
    <property type="term" value="F:host cell surface receptor binding"/>
    <property type="evidence" value="ECO:0007669"/>
    <property type="project" value="InterPro"/>
</dbReference>
<evidence type="ECO:0000259" key="4">
    <source>
        <dbReference type="Pfam" id="PF05424"/>
    </source>
</evidence>
<name>A0A151LQH4_9APIC</name>
<dbReference type="Gene3D" id="1.10.1740.170">
    <property type="entry name" value="Erythrocyte binding antigen 175 region VI"/>
    <property type="match status" value="1"/>
</dbReference>
<feature type="compositionally biased region" description="Basic and acidic residues" evidence="1">
    <location>
        <begin position="922"/>
        <end position="934"/>
    </location>
</feature>
<feature type="compositionally biased region" description="Basic and acidic residues" evidence="1">
    <location>
        <begin position="1357"/>
        <end position="1389"/>
    </location>
</feature>
<feature type="compositionally biased region" description="Polar residues" evidence="1">
    <location>
        <begin position="769"/>
        <end position="782"/>
    </location>
</feature>
<keyword evidence="2" id="KW-0812">Transmembrane</keyword>
<feature type="compositionally biased region" description="Basic and acidic residues" evidence="1">
    <location>
        <begin position="1108"/>
        <end position="1127"/>
    </location>
</feature>
<feature type="compositionally biased region" description="Basic and acidic residues" evidence="1">
    <location>
        <begin position="1053"/>
        <end position="1070"/>
    </location>
</feature>
<feature type="compositionally biased region" description="Basic and acidic residues" evidence="1">
    <location>
        <begin position="1325"/>
        <end position="1334"/>
    </location>
</feature>
<keyword evidence="2" id="KW-0472">Membrane</keyword>
<gene>
    <name evidence="6" type="ORF">PGSY75_0731500</name>
</gene>
<dbReference type="InterPro" id="IPR008602">
    <property type="entry name" value="Duffy-antigen-binding"/>
</dbReference>
<dbReference type="VEuPathDB" id="PlasmoDB:PGSY75_0731500"/>
<dbReference type="RefSeq" id="XP_018642649.1">
    <property type="nucleotide sequence ID" value="XM_018785148.1"/>
</dbReference>
<feature type="chain" id="PRO_5007584380" evidence="3">
    <location>
        <begin position="22"/>
        <end position="1659"/>
    </location>
</feature>
<reference evidence="6 7" key="1">
    <citation type="journal article" date="2016" name="Nat. Commun.">
        <title>Genomes of cryptic chimpanzee Plasmodium species reveal key evolutionary events leading to human malaria.</title>
        <authorList>
            <person name="Sundararaman S.A."/>
            <person name="Plenderleith L.J."/>
            <person name="Liu W."/>
            <person name="Loy D.E."/>
            <person name="Learn G.H."/>
            <person name="Li Y."/>
            <person name="Shaw K.S."/>
            <person name="Ayouba A."/>
            <person name="Peeters M."/>
            <person name="Speede S."/>
            <person name="Shaw G.M."/>
            <person name="Bushman F.D."/>
            <person name="Brisson D."/>
            <person name="Rayner J.C."/>
            <person name="Sharp P.M."/>
            <person name="Hahn B.H."/>
        </authorList>
    </citation>
    <scope>NUCLEOTIDE SEQUENCE [LARGE SCALE GENOMIC DNA]</scope>
    <source>
        <strain evidence="6 7">SY75</strain>
    </source>
</reference>
<dbReference type="Gene3D" id="1.20.1310.20">
    <property type="entry name" value="Duffy-antigen binding domain"/>
    <property type="match status" value="2"/>
</dbReference>
<dbReference type="Gene3D" id="1.10.287.1660">
    <property type="match status" value="1"/>
</dbReference>
<sequence length="1659" mass="191461">MKSSTGIYFFASSFLLYFAKATNEYDIIENEKTLDVDKEKFNELDKKKYENVHTTNKKIFSFIENKLDILNNSKFNKRSKTYVTPDNIDKKISLINKHNNQGTFNNNYQSFLSTSSLIKENIYVPVRATRVSRVLSFLDSRLNNNKNSQINSGDLSNCMDKRRGMKWNCKRKDNKNNYVCVPDRRIQLCIVNLSIVKKYTKETMKNHFIDAAKKESQLLFKKHNNNYDSNFCNDLKNSFLDYGHLAMGNDMDFGGYSTKAENKIQEVFKEAHWRPTQQEIKNLRKTWWNEFKKGLWEAMISEHKNKFPSCRNIPEEVPQINQWIKEWNDEFVLEKNKRLETPKSKCKENKLYEACDKVCIDPCMKYRDWIIRSKFEWHILSKEYKAKNGSNKNPEQYLLDVSNKRNGENVSTMLKNCDNEYSKYCDCKHTTTLVKSVLNGNGNTTEQERETVDLEDLSKFGCREKSVQTTNKIWECKQNDILSVNGVCSPPRRQEICLGNIDRIYDKNLSMIKEHILAIAIYESRLLKKKYKNEGNDKVCNVIKKSFADLSDIIKGSDYWNDLSNRKLVGKINTNSNYVHRNKENDRLFRDGWWIDIKKDVWSVMRWVFKDKNFCKENDIENVPQFFRWFNEWADNYCQEKTKMINVLKEGCKKESCEDDKCKTKCNSFKEWISKQKNQYNEQVTKYLEYQKGNNYKIYPEIRFMKPHDYLKNYSKKCSKVNFEIEFNEIVDSDYKNKCILCTKVKDIPTAVASNVLNTPASEVPEIKSQINSMNIDNSSGTIKGDTQETDTSHNKDNAEGLSKENVEIIGETKQEAENQKDQEKLKKESMNAQEREQEKSTTELSEDLKESTRDGGEEIPILSDKMNTNVEQTSEESSNIHQKDESEEKSPVLEENTHNEEEQHKESLASSDSTDEEGLSENDREQQDNKVSDDTLESSVGTLPKENRSDGQEAISSITEASRRDEENVQAIENTLTESPVSINPSGTEPNNEDTSEEQGLKQNVDISGSNKVVEDIVMDHIKDAEHEDEGTRENSNDVSGHVGQQQEELQDGTHDASDATHVDKEREGTSINITDESEDASTLTSEHNSVNTTTSPVNGNNEGEVVDAKDKGVRPEETEQRHVESTENVENSESVDEESARTSENLNASDRNDSEFKTHQLDSSPINNVNSDPKEITIPSSNVRNDLETKEENQPSSDTYTDKNSEEQVDRNVDENLNDTLESSADISNKRISDEQLPEGIVSSAQNDYSADGHSHDMNEESTEITPNNKSEVSDGENEEELTRQYENIVLKNDMESESNDEQLEGDEGRVDEKGISETLDGNIEKLNNDDQEKDKLLVRDLEKANVQTEMNLPDTKENHEQLRESKKEEIVKDSKGNPSDTHVDRNDHILPLKDMVNGENERRQLQNPNVSIGEERHLQEHKFHTMNNLHGTRGSEKNQINHGHHGKRHDLGNNSKSVLSTESNDPNFNNTPGRYNLNGEKLNIEGYKNRDDVRTREEIKKLAEINKCENKISEKYCSHIIEEKIKSNICSIEKTRNMCCAVSDYCMRYFTYDSKEYYDCTNKEFRDPSYICFRKEAFSRMPYYAGAGVVFIILLIFASLHAKDQSSDEVVKEDNGNNFAFEVTDNLDKLSNMFNQQVQETNVNDFSEYTEDINAY</sequence>
<feature type="compositionally biased region" description="Basic and acidic residues" evidence="1">
    <location>
        <begin position="882"/>
        <end position="908"/>
    </location>
</feature>
<feature type="compositionally biased region" description="Polar residues" evidence="1">
    <location>
        <begin position="1071"/>
        <end position="1103"/>
    </location>
</feature>
<feature type="signal peptide" evidence="3">
    <location>
        <begin position="1"/>
        <end position="21"/>
    </location>
</feature>
<protein>
    <submittedName>
        <fullName evidence="6">Erythrocyte binding antigen-175</fullName>
    </submittedName>
</protein>
<dbReference type="InterPro" id="IPR042202">
    <property type="entry name" value="Duffy-ag-bd_sf"/>
</dbReference>
<comment type="caution">
    <text evidence="6">The sequence shown here is derived from an EMBL/GenBank/DDBJ whole genome shotgun (WGS) entry which is preliminary data.</text>
</comment>
<evidence type="ECO:0000313" key="7">
    <source>
        <dbReference type="Proteomes" id="UP000076004"/>
    </source>
</evidence>
<accession>A0A151LQH4</accession>
<feature type="compositionally biased region" description="Polar residues" evidence="1">
    <location>
        <begin position="1002"/>
        <end position="1012"/>
    </location>
</feature>
<dbReference type="VEuPathDB" id="PlasmoDB:PGABG01_0016200"/>
<feature type="transmembrane region" description="Helical" evidence="2">
    <location>
        <begin position="1584"/>
        <end position="1605"/>
    </location>
</feature>
<feature type="compositionally biased region" description="Basic and acidic residues" evidence="1">
    <location>
        <begin position="791"/>
        <end position="857"/>
    </location>
</feature>
<feature type="compositionally biased region" description="Polar residues" evidence="1">
    <location>
        <begin position="866"/>
        <end position="881"/>
    </location>
</feature>
<feature type="region of interest" description="Disordered" evidence="1">
    <location>
        <begin position="1349"/>
        <end position="1389"/>
    </location>
</feature>
<feature type="domain" description="Erythrocyte binding antigen 175 C-terminal" evidence="5">
    <location>
        <begin position="1497"/>
        <end position="1576"/>
    </location>
</feature>
<dbReference type="KEGG" id="pgab:PGSY75_0731500"/>
<dbReference type="Gene3D" id="1.20.58.830">
    <property type="match status" value="2"/>
</dbReference>
<evidence type="ECO:0000256" key="2">
    <source>
        <dbReference type="SAM" id="Phobius"/>
    </source>
</evidence>
<dbReference type="Pfam" id="PF11556">
    <property type="entry name" value="EBA-175_VI"/>
    <property type="match status" value="1"/>
</dbReference>
<feature type="compositionally biased region" description="Basic and acidic residues" evidence="1">
    <location>
        <begin position="1014"/>
        <end position="1037"/>
    </location>
</feature>
<feature type="compositionally biased region" description="Basic and acidic residues" evidence="1">
    <location>
        <begin position="1309"/>
        <end position="1318"/>
    </location>
</feature>
<dbReference type="Pfam" id="PF05424">
    <property type="entry name" value="Duffy_binding"/>
    <property type="match status" value="2"/>
</dbReference>
<feature type="region of interest" description="Disordered" evidence="1">
    <location>
        <begin position="768"/>
        <end position="1334"/>
    </location>
</feature>
<dbReference type="Proteomes" id="UP000076004">
    <property type="component" value="Chromosome 7"/>
</dbReference>
<dbReference type="InterPro" id="IPR021620">
    <property type="entry name" value="EBA-175_C"/>
</dbReference>
<dbReference type="SUPFAM" id="SSF140924">
    <property type="entry name" value="Duffy binding domain-like"/>
    <property type="match status" value="2"/>
</dbReference>
<dbReference type="EMBL" id="LVLB01000008">
    <property type="protein sequence ID" value="KYO01445.1"/>
    <property type="molecule type" value="Genomic_DNA"/>
</dbReference>
<dbReference type="InterPro" id="IPR043057">
    <property type="entry name" value="EBA-175_C_sf"/>
</dbReference>
<evidence type="ECO:0000256" key="3">
    <source>
        <dbReference type="SAM" id="SignalP"/>
    </source>
</evidence>
<feature type="compositionally biased region" description="Polar residues" evidence="1">
    <location>
        <begin position="1163"/>
        <end position="1173"/>
    </location>
</feature>
<dbReference type="GO" id="GO:0016020">
    <property type="term" value="C:membrane"/>
    <property type="evidence" value="ECO:0007669"/>
    <property type="project" value="InterPro"/>
</dbReference>
<feature type="domain" description="Duffy-antigen binding" evidence="4">
    <location>
        <begin position="486"/>
        <end position="643"/>
    </location>
</feature>
<organism evidence="6 7">
    <name type="scientific">Plasmodium gaboni</name>
    <dbReference type="NCBI Taxonomy" id="647221"/>
    <lineage>
        <taxon>Eukaryota</taxon>
        <taxon>Sar</taxon>
        <taxon>Alveolata</taxon>
        <taxon>Apicomplexa</taxon>
        <taxon>Aconoidasida</taxon>
        <taxon>Haemosporida</taxon>
        <taxon>Plasmodiidae</taxon>
        <taxon>Plasmodium</taxon>
        <taxon>Plasmodium (Laverania)</taxon>
    </lineage>
</organism>
<keyword evidence="3" id="KW-0732">Signal</keyword>
<evidence type="ECO:0000313" key="6">
    <source>
        <dbReference type="EMBL" id="KYO01445.1"/>
    </source>
</evidence>
<feature type="domain" description="Duffy-antigen binding" evidence="4">
    <location>
        <begin position="179"/>
        <end position="350"/>
    </location>
</feature>
<feature type="compositionally biased region" description="Basic and acidic residues" evidence="1">
    <location>
        <begin position="1202"/>
        <end position="1216"/>
    </location>
</feature>
<feature type="compositionally biased region" description="Polar residues" evidence="1">
    <location>
        <begin position="972"/>
        <end position="991"/>
    </location>
</feature>
<feature type="compositionally biased region" description="Polar residues" evidence="1">
    <location>
        <begin position="1220"/>
        <end position="1229"/>
    </location>
</feature>
<feature type="compositionally biased region" description="Acidic residues" evidence="1">
    <location>
        <begin position="1298"/>
        <end position="1308"/>
    </location>
</feature>
<dbReference type="GeneID" id="29775766"/>
<proteinExistence type="predicted"/>
<feature type="compositionally biased region" description="Polar residues" evidence="1">
    <location>
        <begin position="1038"/>
        <end position="1049"/>
    </location>
</feature>
<feature type="compositionally biased region" description="Polar residues" evidence="1">
    <location>
        <begin position="1455"/>
        <end position="1476"/>
    </location>
</feature>
<evidence type="ECO:0000256" key="1">
    <source>
        <dbReference type="SAM" id="MobiDB-lite"/>
    </source>
</evidence>
<feature type="region of interest" description="Disordered" evidence="1">
    <location>
        <begin position="1433"/>
        <end position="1479"/>
    </location>
</feature>
<evidence type="ECO:0000259" key="5">
    <source>
        <dbReference type="Pfam" id="PF11556"/>
    </source>
</evidence>